<gene>
    <name evidence="2" type="ORF">HMPREF9098_0011</name>
</gene>
<dbReference type="Proteomes" id="UP000004088">
    <property type="component" value="Unassembled WGS sequence"/>
</dbReference>
<comment type="caution">
    <text evidence="2">The sequence shown here is derived from an EMBL/GenBank/DDBJ whole genome shotgun (WGS) entry which is preliminary data.</text>
</comment>
<proteinExistence type="predicted"/>
<dbReference type="HOGENOM" id="CLU_1007537_0_0_4"/>
<dbReference type="STRING" id="888741.HMPREF9098_0011"/>
<protein>
    <submittedName>
        <fullName evidence="2">Uncharacterized protein</fullName>
    </submittedName>
</protein>
<organism evidence="2 3">
    <name type="scientific">Kingella denitrificans ATCC 33394</name>
    <dbReference type="NCBI Taxonomy" id="888741"/>
    <lineage>
        <taxon>Bacteria</taxon>
        <taxon>Pseudomonadati</taxon>
        <taxon>Pseudomonadota</taxon>
        <taxon>Betaproteobacteria</taxon>
        <taxon>Neisseriales</taxon>
        <taxon>Neisseriaceae</taxon>
        <taxon>Kingella</taxon>
    </lineage>
</organism>
<evidence type="ECO:0000313" key="3">
    <source>
        <dbReference type="Proteomes" id="UP000004088"/>
    </source>
</evidence>
<accession>F0EVX7</accession>
<dbReference type="AlphaFoldDB" id="F0EVX7"/>
<reference evidence="2 3" key="1">
    <citation type="submission" date="2011-01" db="EMBL/GenBank/DDBJ databases">
        <authorList>
            <person name="Muzny D."/>
            <person name="Qin X."/>
            <person name="Deng J."/>
            <person name="Jiang H."/>
            <person name="Liu Y."/>
            <person name="Qu J."/>
            <person name="Song X.-Z."/>
            <person name="Zhang L."/>
            <person name="Thornton R."/>
            <person name="Coyle M."/>
            <person name="Francisco L."/>
            <person name="Jackson L."/>
            <person name="Javaid M."/>
            <person name="Korchina V."/>
            <person name="Kovar C."/>
            <person name="Mata R."/>
            <person name="Mathew T."/>
            <person name="Ngo R."/>
            <person name="Nguyen L."/>
            <person name="Nguyen N."/>
            <person name="Okwuonu G."/>
            <person name="Ongeri F."/>
            <person name="Pham C."/>
            <person name="Simmons D."/>
            <person name="Wilczek-Boney K."/>
            <person name="Hale W."/>
            <person name="Jakkamsetti A."/>
            <person name="Pham P."/>
            <person name="Ruth R."/>
            <person name="San Lucas F."/>
            <person name="Warren J."/>
            <person name="Zhang J."/>
            <person name="Zhao Z."/>
            <person name="Zhou C."/>
            <person name="Zhu D."/>
            <person name="Lee S."/>
            <person name="Bess C."/>
            <person name="Blankenburg K."/>
            <person name="Forbes L."/>
            <person name="Fu Q."/>
            <person name="Gubbala S."/>
            <person name="Hirani K."/>
            <person name="Jayaseelan J.C."/>
            <person name="Lara F."/>
            <person name="Munidasa M."/>
            <person name="Palculict T."/>
            <person name="Patil S."/>
            <person name="Pu L.-L."/>
            <person name="Saada N."/>
            <person name="Tang L."/>
            <person name="Weissenberger G."/>
            <person name="Zhu Y."/>
            <person name="Hemphill L."/>
            <person name="Shang Y."/>
            <person name="Youmans B."/>
            <person name="Ayvaz T."/>
            <person name="Ross M."/>
            <person name="Santibanez J."/>
            <person name="Aqrawi P."/>
            <person name="Gross S."/>
            <person name="Joshi V."/>
            <person name="Fowler G."/>
            <person name="Nazareth L."/>
            <person name="Reid J."/>
            <person name="Worley K."/>
            <person name="Petrosino J."/>
            <person name="Highlander S."/>
            <person name="Gibbs R."/>
        </authorList>
    </citation>
    <scope>NUCLEOTIDE SEQUENCE [LARGE SCALE GENOMIC DNA]</scope>
    <source>
        <strain evidence="2 3">ATCC 33394</strain>
    </source>
</reference>
<feature type="compositionally biased region" description="Basic and acidic residues" evidence="1">
    <location>
        <begin position="191"/>
        <end position="201"/>
    </location>
</feature>
<name>F0EVX7_9NEIS</name>
<keyword evidence="3" id="KW-1185">Reference proteome</keyword>
<dbReference type="EMBL" id="AEWV01000001">
    <property type="protein sequence ID" value="EGC18562.1"/>
    <property type="molecule type" value="Genomic_DNA"/>
</dbReference>
<feature type="region of interest" description="Disordered" evidence="1">
    <location>
        <begin position="173"/>
        <end position="247"/>
    </location>
</feature>
<evidence type="ECO:0000256" key="1">
    <source>
        <dbReference type="SAM" id="MobiDB-lite"/>
    </source>
</evidence>
<sequence>MGYAGWKFILAAEQSAENIQSNVVSSEPVVFQETASAEVLPASNAVAAISVSTGQDIKIQEGELRYQDGVPVLRLRIQNLGQFKIARVYVRLQMLPQSESAVLAQSVLKMSLAEPLDVGKTTLLTFPINDEKWLIATEQDASPKRALVQVLSVGNAEIEGADYPQQAAAIQIAEIPTDRERHTDDDEDDGDKDRIDERRQPPQESEPEEDVVDEILRKENESATGDPRVMSYEARQSRQPAPDKSER</sequence>
<evidence type="ECO:0000313" key="2">
    <source>
        <dbReference type="EMBL" id="EGC18562.1"/>
    </source>
</evidence>